<dbReference type="Pfam" id="PF13487">
    <property type="entry name" value="HD_5"/>
    <property type="match status" value="1"/>
</dbReference>
<dbReference type="Gene3D" id="1.10.3210.10">
    <property type="entry name" value="Hypothetical protein af1432"/>
    <property type="match status" value="1"/>
</dbReference>
<dbReference type="PROSITE" id="PS51832">
    <property type="entry name" value="HD_GYP"/>
    <property type="match status" value="1"/>
</dbReference>
<dbReference type="STRING" id="1196031.A361_23855"/>
<dbReference type="InterPro" id="IPR037522">
    <property type="entry name" value="HD_GYP_dom"/>
</dbReference>
<dbReference type="SMART" id="SM00471">
    <property type="entry name" value="HDc"/>
    <property type="match status" value="1"/>
</dbReference>
<protein>
    <submittedName>
        <fullName evidence="2">Histidine kinase</fullName>
    </submittedName>
</protein>
<dbReference type="InterPro" id="IPR006675">
    <property type="entry name" value="HDIG_dom"/>
</dbReference>
<gene>
    <name evidence="2" type="ORF">A361_23855</name>
</gene>
<dbReference type="RefSeq" id="WP_019382724.1">
    <property type="nucleotide sequence ID" value="NZ_CP015506.1"/>
</dbReference>
<accession>A0A161JC45</accession>
<dbReference type="SUPFAM" id="SSF109604">
    <property type="entry name" value="HD-domain/PDEase-like"/>
    <property type="match status" value="1"/>
</dbReference>
<dbReference type="KEGG" id="bon:A361_23855"/>
<dbReference type="NCBIfam" id="TIGR00277">
    <property type="entry name" value="HDIG"/>
    <property type="match status" value="1"/>
</dbReference>
<dbReference type="Proteomes" id="UP000077856">
    <property type="component" value="Chromosome"/>
</dbReference>
<dbReference type="CDD" id="cd00077">
    <property type="entry name" value="HDc"/>
    <property type="match status" value="1"/>
</dbReference>
<sequence length="364" mass="40891">MRLAATNTIETGSVLAKAIYNDKGQVLLHEGVELADKLIHKLQEMGITYVYIRDWRTEDIQYKDPLSAKMRTKAIQTIESVLKEVGANKDLSGSLVIEKASKRLSGLIRQLIDEIRGNRELLTILSDVYTYDHYIFTHSLNVTLYSLAIGMKLQLLPKELEILGLGAILHDVGKMKVPADILLKPGKLTVKEFESIKKHPEDGFNILRKVETIPLLVAHCAFQHHERLNGTGYPRGLEGDEIHDFGKIIAIADVFDAVTSNRIYRQAMLPHEGLEILYAGAEKLFDKRIIEVFRQAVAVYPVGVTVELNDGRKGVVCRQNAGLSDRPVIRILEEKGRNVEPYEADLRIELNSVIIGCDTTFVQQ</sequence>
<dbReference type="PANTHER" id="PTHR43155">
    <property type="entry name" value="CYCLIC DI-GMP PHOSPHODIESTERASE PA4108-RELATED"/>
    <property type="match status" value="1"/>
</dbReference>
<evidence type="ECO:0000259" key="1">
    <source>
        <dbReference type="PROSITE" id="PS51832"/>
    </source>
</evidence>
<feature type="domain" description="HD-GYP" evidence="1">
    <location>
        <begin position="113"/>
        <end position="309"/>
    </location>
</feature>
<dbReference type="eggNOG" id="COG2206">
    <property type="taxonomic scope" value="Bacteria"/>
</dbReference>
<evidence type="ECO:0000313" key="3">
    <source>
        <dbReference type="Proteomes" id="UP000077856"/>
    </source>
</evidence>
<dbReference type="GO" id="GO:0016301">
    <property type="term" value="F:kinase activity"/>
    <property type="evidence" value="ECO:0007669"/>
    <property type="project" value="UniProtKB-KW"/>
</dbReference>
<keyword evidence="2" id="KW-0808">Transferase</keyword>
<dbReference type="EMBL" id="CP015506">
    <property type="protein sequence ID" value="AND42051.1"/>
    <property type="molecule type" value="Genomic_DNA"/>
</dbReference>
<keyword evidence="2" id="KW-0418">Kinase</keyword>
<dbReference type="PANTHER" id="PTHR43155:SF2">
    <property type="entry name" value="CYCLIC DI-GMP PHOSPHODIESTERASE PA4108"/>
    <property type="match status" value="1"/>
</dbReference>
<organism evidence="2 3">
    <name type="scientific">Cytobacillus oceanisediminis 2691</name>
    <dbReference type="NCBI Taxonomy" id="1196031"/>
    <lineage>
        <taxon>Bacteria</taxon>
        <taxon>Bacillati</taxon>
        <taxon>Bacillota</taxon>
        <taxon>Bacilli</taxon>
        <taxon>Bacillales</taxon>
        <taxon>Bacillaceae</taxon>
        <taxon>Cytobacillus</taxon>
    </lineage>
</organism>
<dbReference type="AlphaFoldDB" id="A0A161JC45"/>
<evidence type="ECO:0000313" key="2">
    <source>
        <dbReference type="EMBL" id="AND42051.1"/>
    </source>
</evidence>
<name>A0A161JC45_9BACI</name>
<reference evidence="2 3" key="1">
    <citation type="submission" date="2016-04" db="EMBL/GenBank/DDBJ databases">
        <title>Complete genome sequence of Bacillus oceanisediminis strain 2691.</title>
        <authorList>
            <person name="Jeong H."/>
            <person name="Kim H.J."/>
            <person name="Lee D.-W."/>
        </authorList>
    </citation>
    <scope>NUCLEOTIDE SEQUENCE [LARGE SCALE GENOMIC DNA]</scope>
    <source>
        <strain evidence="2 3">2691</strain>
    </source>
</reference>
<proteinExistence type="predicted"/>
<dbReference type="InterPro" id="IPR003607">
    <property type="entry name" value="HD/PDEase_dom"/>
</dbReference>